<reference evidence="1" key="1">
    <citation type="submission" date="2016-04" db="EMBL/GenBank/DDBJ databases">
        <authorList>
            <person name="Tabuchi Yagui T.R."/>
        </authorList>
    </citation>
    <scope>NUCLEOTIDE SEQUENCE [LARGE SCALE GENOMIC DNA]</scope>
    <source>
        <strain evidence="1">NIES-26</strain>
    </source>
</reference>
<name>A0A367R0I3_9NOSO</name>
<keyword evidence="2" id="KW-1185">Reference proteome</keyword>
<accession>A0A367R0I3</accession>
<comment type="caution">
    <text evidence="1">The sequence shown here is derived from an EMBL/GenBank/DDBJ whole genome shotgun (WGS) entry which is preliminary data.</text>
</comment>
<proteinExistence type="predicted"/>
<protein>
    <submittedName>
        <fullName evidence="1">Uncharacterized protein</fullName>
    </submittedName>
</protein>
<dbReference type="Proteomes" id="UP000252107">
    <property type="component" value="Unassembled WGS sequence"/>
</dbReference>
<gene>
    <name evidence="1" type="ORF">A6770_22170</name>
</gene>
<dbReference type="EMBL" id="LXQD01000293">
    <property type="protein sequence ID" value="RCJ29440.1"/>
    <property type="molecule type" value="Genomic_DNA"/>
</dbReference>
<evidence type="ECO:0000313" key="2">
    <source>
        <dbReference type="Proteomes" id="UP000252107"/>
    </source>
</evidence>
<evidence type="ECO:0000313" key="1">
    <source>
        <dbReference type="EMBL" id="RCJ29440.1"/>
    </source>
</evidence>
<sequence>MQRPTPQIGFSGLITIQNFQGTTLMSQNHGNGNKLNQAGFNAAVYAYSDTASITDNHIVCDSEFSFDIRVRYNSDVGQGIFTDNVTNKQYYVNPNSIIYDPNIIIFP</sequence>
<dbReference type="AlphaFoldDB" id="A0A367R0I3"/>
<organism evidence="1 2">
    <name type="scientific">Nostoc minutum NIES-26</name>
    <dbReference type="NCBI Taxonomy" id="1844469"/>
    <lineage>
        <taxon>Bacteria</taxon>
        <taxon>Bacillati</taxon>
        <taxon>Cyanobacteriota</taxon>
        <taxon>Cyanophyceae</taxon>
        <taxon>Nostocales</taxon>
        <taxon>Nostocaceae</taxon>
        <taxon>Nostoc</taxon>
    </lineage>
</organism>